<dbReference type="Proteomes" id="UP000220840">
    <property type="component" value="Unassembled WGS sequence"/>
</dbReference>
<sequence>MMEKYILDRVEGNYAILENENGNMIEINIDNIDGNFREGDILIKKGEKFTVSELLTKERKDKIKNMMNDIWE</sequence>
<evidence type="ECO:0000313" key="2">
    <source>
        <dbReference type="Proteomes" id="UP000220840"/>
    </source>
</evidence>
<proteinExistence type="predicted"/>
<keyword evidence="2" id="KW-1185">Reference proteome</keyword>
<protein>
    <submittedName>
        <fullName evidence="1">DUF3006 domain-containing protein</fullName>
    </submittedName>
</protein>
<comment type="caution">
    <text evidence="1">The sequence shown here is derived from an EMBL/GenBank/DDBJ whole genome shotgun (WGS) entry which is preliminary data.</text>
</comment>
<dbReference type="STRING" id="137838.GCA_001458595_04164"/>
<name>A0A2A7MMS2_9CLOT</name>
<dbReference type="Pfam" id="PF11213">
    <property type="entry name" value="DUF3006"/>
    <property type="match status" value="1"/>
</dbReference>
<gene>
    <name evidence="1" type="ORF">CQ394_13355</name>
</gene>
<dbReference type="EMBL" id="PDCJ01000001">
    <property type="protein sequence ID" value="PEG32840.1"/>
    <property type="molecule type" value="Genomic_DNA"/>
</dbReference>
<dbReference type="OrthoDB" id="164847at2"/>
<dbReference type="InterPro" id="IPR021377">
    <property type="entry name" value="DUF3006"/>
</dbReference>
<accession>A0A2A7MMS2</accession>
<reference evidence="1 2" key="1">
    <citation type="submission" date="2017-10" db="EMBL/GenBank/DDBJ databases">
        <title>Effective Description of Clostridium neonatale sp. nov. linked to necrotizing enterocolitis in neonates and a clarification of species assignable to the genus Clostridium (Prazmowski 1880) emend. Lawson and Rainey 2016.</title>
        <authorList>
            <person name="Bernard K."/>
            <person name="Burdz T."/>
            <person name="Wiebe D."/>
            <person name="Balcewich B."/>
            <person name="Alfa M."/>
            <person name="Bernier A.-M."/>
        </authorList>
    </citation>
    <scope>NUCLEOTIDE SEQUENCE [LARGE SCALE GENOMIC DNA]</scope>
    <source>
        <strain evidence="1 2">LCDC99A005</strain>
    </source>
</reference>
<evidence type="ECO:0000313" key="1">
    <source>
        <dbReference type="EMBL" id="PEG32840.1"/>
    </source>
</evidence>
<dbReference type="AlphaFoldDB" id="A0A2A7MMS2"/>
<organism evidence="1 2">
    <name type="scientific">Clostridium neonatale</name>
    <dbReference type="NCBI Taxonomy" id="137838"/>
    <lineage>
        <taxon>Bacteria</taxon>
        <taxon>Bacillati</taxon>
        <taxon>Bacillota</taxon>
        <taxon>Clostridia</taxon>
        <taxon>Eubacteriales</taxon>
        <taxon>Clostridiaceae</taxon>
        <taxon>Clostridium</taxon>
    </lineage>
</organism>